<dbReference type="EMBL" id="JAUCMX010000006">
    <property type="protein sequence ID" value="KAK3543717.1"/>
    <property type="molecule type" value="Genomic_DNA"/>
</dbReference>
<name>A0AAE0V645_9TELE</name>
<dbReference type="Proteomes" id="UP001274896">
    <property type="component" value="Unassembled WGS sequence"/>
</dbReference>
<evidence type="ECO:0000313" key="9">
    <source>
        <dbReference type="Proteomes" id="UP001274896"/>
    </source>
</evidence>
<dbReference type="PROSITE" id="PS50835">
    <property type="entry name" value="IG_LIKE"/>
    <property type="match status" value="1"/>
</dbReference>
<evidence type="ECO:0000256" key="2">
    <source>
        <dbReference type="ARBA" id="ARBA00022729"/>
    </source>
</evidence>
<accession>A0AAE0V645</accession>
<reference evidence="8" key="1">
    <citation type="submission" date="2023-06" db="EMBL/GenBank/DDBJ databases">
        <title>Male Hemibagrus guttatus genome.</title>
        <authorList>
            <person name="Bian C."/>
        </authorList>
    </citation>
    <scope>NUCLEOTIDE SEQUENCE</scope>
    <source>
        <strain evidence="8">Male_cb2023</strain>
        <tissue evidence="8">Muscle</tissue>
    </source>
</reference>
<keyword evidence="6" id="KW-1133">Transmembrane helix</keyword>
<feature type="region of interest" description="Disordered" evidence="5">
    <location>
        <begin position="292"/>
        <end position="336"/>
    </location>
</feature>
<evidence type="ECO:0000313" key="8">
    <source>
        <dbReference type="EMBL" id="KAK3543717.1"/>
    </source>
</evidence>
<gene>
    <name evidence="8" type="ORF">QTP70_027219</name>
</gene>
<keyword evidence="9" id="KW-1185">Reference proteome</keyword>
<keyword evidence="4" id="KW-0325">Glycoprotein</keyword>
<dbReference type="GO" id="GO:0016020">
    <property type="term" value="C:membrane"/>
    <property type="evidence" value="ECO:0007669"/>
    <property type="project" value="UniProtKB-SubCell"/>
</dbReference>
<protein>
    <recommendedName>
        <fullName evidence="7">Ig-like domain-containing protein</fullName>
    </recommendedName>
</protein>
<organism evidence="8 9">
    <name type="scientific">Hemibagrus guttatus</name>
    <dbReference type="NCBI Taxonomy" id="175788"/>
    <lineage>
        <taxon>Eukaryota</taxon>
        <taxon>Metazoa</taxon>
        <taxon>Chordata</taxon>
        <taxon>Craniata</taxon>
        <taxon>Vertebrata</taxon>
        <taxon>Euteleostomi</taxon>
        <taxon>Actinopterygii</taxon>
        <taxon>Neopterygii</taxon>
        <taxon>Teleostei</taxon>
        <taxon>Ostariophysi</taxon>
        <taxon>Siluriformes</taxon>
        <taxon>Bagridae</taxon>
        <taxon>Hemibagrus</taxon>
    </lineage>
</organism>
<dbReference type="SUPFAM" id="SSF48726">
    <property type="entry name" value="Immunoglobulin"/>
    <property type="match status" value="1"/>
</dbReference>
<dbReference type="InterPro" id="IPR036179">
    <property type="entry name" value="Ig-like_dom_sf"/>
</dbReference>
<feature type="domain" description="Ig-like" evidence="7">
    <location>
        <begin position="176"/>
        <end position="247"/>
    </location>
</feature>
<comment type="subcellular location">
    <subcellularLocation>
        <location evidence="1">Membrane</location>
    </subcellularLocation>
</comment>
<sequence length="336" mass="37418">MFSQYTEIGIIRDEAKDEKQETIKVISTKAIQKIARGKRLKAEVDAFTGTKANEMANLDRTLVLCFFIIFCVGCVYCETKYIETGTNYTFMPKIRGVIELGDWRYKGNLVVEWEPKTDPTWYGNYKERAHLNTDNGDLTLQVKKEDNGVFKSQIQVGGTLKYSEVTVEVLDPVPVPKVTCTQVDKNVTLLCSVDPSVQAEFTWSGPNKFSHVGKSVDVTRNDDKEDSIYFCTAKNQVSQKEAEFKIKDCPFEEPHKPNVGVIVGTIFGLLGVLAGALVAFFLYKHKKGSRGTPIGNNAELKDAAETEKKPCMENTTSDNESPDNGSVPQDNATEPV</sequence>
<evidence type="ECO:0000256" key="6">
    <source>
        <dbReference type="SAM" id="Phobius"/>
    </source>
</evidence>
<comment type="caution">
    <text evidence="8">The sequence shown here is derived from an EMBL/GenBank/DDBJ whole genome shotgun (WGS) entry which is preliminary data.</text>
</comment>
<evidence type="ECO:0000256" key="5">
    <source>
        <dbReference type="SAM" id="MobiDB-lite"/>
    </source>
</evidence>
<feature type="compositionally biased region" description="Polar residues" evidence="5">
    <location>
        <begin position="313"/>
        <end position="336"/>
    </location>
</feature>
<keyword evidence="6" id="KW-0812">Transmembrane</keyword>
<dbReference type="InterPro" id="IPR015631">
    <property type="entry name" value="CD2/SLAM_rcpt"/>
</dbReference>
<dbReference type="PANTHER" id="PTHR12080:SF134">
    <property type="entry name" value="CD48 ANTIGEN"/>
    <property type="match status" value="1"/>
</dbReference>
<evidence type="ECO:0000256" key="1">
    <source>
        <dbReference type="ARBA" id="ARBA00004370"/>
    </source>
</evidence>
<dbReference type="InterPro" id="IPR013783">
    <property type="entry name" value="Ig-like_fold"/>
</dbReference>
<keyword evidence="2" id="KW-0732">Signal</keyword>
<dbReference type="AlphaFoldDB" id="A0AAE0V645"/>
<evidence type="ECO:0000256" key="4">
    <source>
        <dbReference type="ARBA" id="ARBA00023180"/>
    </source>
</evidence>
<dbReference type="Gene3D" id="2.60.40.10">
    <property type="entry name" value="Immunoglobulins"/>
    <property type="match status" value="2"/>
</dbReference>
<dbReference type="InterPro" id="IPR007110">
    <property type="entry name" value="Ig-like_dom"/>
</dbReference>
<dbReference type="PANTHER" id="PTHR12080">
    <property type="entry name" value="SIGNALING LYMPHOCYTIC ACTIVATION MOLECULE"/>
    <property type="match status" value="1"/>
</dbReference>
<evidence type="ECO:0000259" key="7">
    <source>
        <dbReference type="PROSITE" id="PS50835"/>
    </source>
</evidence>
<evidence type="ECO:0000256" key="3">
    <source>
        <dbReference type="ARBA" id="ARBA00023136"/>
    </source>
</evidence>
<proteinExistence type="predicted"/>
<feature type="transmembrane region" description="Helical" evidence="6">
    <location>
        <begin position="259"/>
        <end position="283"/>
    </location>
</feature>
<feature type="compositionally biased region" description="Basic and acidic residues" evidence="5">
    <location>
        <begin position="299"/>
        <end position="311"/>
    </location>
</feature>
<keyword evidence="3 6" id="KW-0472">Membrane</keyword>